<accession>A0A4P2VW33</accession>
<dbReference type="EMBL" id="AP019368">
    <property type="protein sequence ID" value="BBH53795.1"/>
    <property type="molecule type" value="Genomic_DNA"/>
</dbReference>
<keyword evidence="2" id="KW-1185">Reference proteome</keyword>
<reference evidence="1 2" key="1">
    <citation type="submission" date="2018-12" db="EMBL/GenBank/DDBJ databases">
        <title>Rubrispira sanarue gen. nov., sp., nov., a member of the order Silvanigrellales, isolated from a brackish lake in Hamamatsu Japan.</title>
        <authorList>
            <person name="Maejima Y."/>
            <person name="Iino T."/>
            <person name="Muraguchi Y."/>
            <person name="Fukuda K."/>
            <person name="Nojiri H."/>
            <person name="Ohkuma M."/>
            <person name="Moriuchi R."/>
            <person name="Dohra H."/>
            <person name="Kimbara K."/>
            <person name="Shintani M."/>
        </authorList>
    </citation>
    <scope>NUCLEOTIDE SEQUENCE [LARGE SCALE GENOMIC DNA]</scope>
    <source>
        <strain evidence="1 2">RF1110005</strain>
    </source>
</reference>
<organism evidence="1 2">
    <name type="scientific">Fluviispira sanaruensis</name>
    <dbReference type="NCBI Taxonomy" id="2493639"/>
    <lineage>
        <taxon>Bacteria</taxon>
        <taxon>Pseudomonadati</taxon>
        <taxon>Bdellovibrionota</taxon>
        <taxon>Oligoflexia</taxon>
        <taxon>Silvanigrellales</taxon>
        <taxon>Silvanigrellaceae</taxon>
        <taxon>Fluviispira</taxon>
    </lineage>
</organism>
<dbReference type="AlphaFoldDB" id="A0A4P2VW33"/>
<gene>
    <name evidence="1" type="ORF">JCM31447_22450</name>
</gene>
<sequence>MKKLILLFFILISTNAIFRKKSSYADETKITTDEKEKIALEIFSETNNLSDSYGRFIVVRDHNLYGMNGISKKFTTCQADLKRWIKSWEDFVKNIQLNHSKEIYPFSTTLQDFFSIQSLQAEKIKINCNYVIENANKSLEIMKNSVPYSKVILSEYNYYLGEIEKSTKRIYTVLEKYILDTKYYLKKLEELNIKSHKSVFSKITIEIYKLKPEDPIIILNDFYSLINASRDLNPSVAKINMTEKKIQEYIEKYKYFKALKLYDHILLDCAKTHREILNNIINTKYLSYKFDKMRESCSNTYNAFMHFKKKFKNKHDYIINFIEYTKNNTKIDCSNNVNIIPCNEFSVIKSIKIDELKNFSEQKLSFIESKLDTILEEYKL</sequence>
<dbReference type="Proteomes" id="UP000291236">
    <property type="component" value="Chromosome"/>
</dbReference>
<evidence type="ECO:0000313" key="1">
    <source>
        <dbReference type="EMBL" id="BBH53795.1"/>
    </source>
</evidence>
<dbReference type="KEGG" id="sbf:JCM31447_22450"/>
<protein>
    <submittedName>
        <fullName evidence="1">Uncharacterized protein</fullName>
    </submittedName>
</protein>
<evidence type="ECO:0000313" key="2">
    <source>
        <dbReference type="Proteomes" id="UP000291236"/>
    </source>
</evidence>
<proteinExistence type="predicted"/>
<dbReference type="RefSeq" id="WP_130610374.1">
    <property type="nucleotide sequence ID" value="NZ_AP019368.1"/>
</dbReference>
<name>A0A4P2VW33_FLUSA</name>